<feature type="domain" description="AAA+ ATPase" evidence="14">
    <location>
        <begin position="273"/>
        <end position="420"/>
    </location>
</feature>
<dbReference type="InterPro" id="IPR003959">
    <property type="entry name" value="ATPase_AAA_core"/>
</dbReference>
<feature type="compositionally biased region" description="Basic and acidic residues" evidence="13">
    <location>
        <begin position="502"/>
        <end position="511"/>
    </location>
</feature>
<dbReference type="GO" id="GO:0005743">
    <property type="term" value="C:mitochondrial inner membrane"/>
    <property type="evidence" value="ECO:0007669"/>
    <property type="project" value="UniProtKB-SubCell"/>
</dbReference>
<evidence type="ECO:0000256" key="6">
    <source>
        <dbReference type="ARBA" id="ARBA00022801"/>
    </source>
</evidence>
<feature type="region of interest" description="Disordered" evidence="13">
    <location>
        <begin position="502"/>
        <end position="542"/>
    </location>
</feature>
<evidence type="ECO:0000256" key="8">
    <source>
        <dbReference type="ARBA" id="ARBA00022989"/>
    </source>
</evidence>
<keyword evidence="4 12" id="KW-0547">Nucleotide-binding</keyword>
<dbReference type="GO" id="GO:0005524">
    <property type="term" value="F:ATP binding"/>
    <property type="evidence" value="ECO:0007669"/>
    <property type="project" value="UniProtKB-KW"/>
</dbReference>
<reference evidence="16 17" key="1">
    <citation type="journal article" date="2018" name="PLoS Pathog.">
        <title>Evolution of structural diversity of trichothecenes, a family of toxins produced by plant pathogenic and entomopathogenic fungi.</title>
        <authorList>
            <person name="Proctor R.H."/>
            <person name="McCormick S.P."/>
            <person name="Kim H.S."/>
            <person name="Cardoza R.E."/>
            <person name="Stanley A.M."/>
            <person name="Lindo L."/>
            <person name="Kelly A."/>
            <person name="Brown D.W."/>
            <person name="Lee T."/>
            <person name="Vaughan M.M."/>
            <person name="Alexander N.J."/>
            <person name="Busman M."/>
            <person name="Gutierrez S."/>
        </authorList>
    </citation>
    <scope>NUCLEOTIDE SEQUENCE [LARGE SCALE GENOMIC DNA]</scope>
    <source>
        <strain evidence="16 17">NRRL 20695</strain>
    </source>
</reference>
<evidence type="ECO:0000259" key="14">
    <source>
        <dbReference type="SMART" id="SM00382"/>
    </source>
</evidence>
<evidence type="ECO:0000256" key="11">
    <source>
        <dbReference type="ARBA" id="ARBA00048778"/>
    </source>
</evidence>
<dbReference type="EMBL" id="PXOG01000006">
    <property type="protein sequence ID" value="RGP81642.1"/>
    <property type="molecule type" value="Genomic_DNA"/>
</dbReference>
<dbReference type="PROSITE" id="PS00674">
    <property type="entry name" value="AAA"/>
    <property type="match status" value="1"/>
</dbReference>
<keyword evidence="3" id="KW-0812">Transmembrane</keyword>
<dbReference type="InterPro" id="IPR050747">
    <property type="entry name" value="Mitochondrial_chaperone_BCS1"/>
</dbReference>
<keyword evidence="5" id="KW-0999">Mitochondrion inner membrane</keyword>
<keyword evidence="17" id="KW-1185">Reference proteome</keyword>
<evidence type="ECO:0000256" key="12">
    <source>
        <dbReference type="RuleBase" id="RU003651"/>
    </source>
</evidence>
<dbReference type="SMART" id="SM00382">
    <property type="entry name" value="AAA"/>
    <property type="match status" value="1"/>
</dbReference>
<evidence type="ECO:0000256" key="4">
    <source>
        <dbReference type="ARBA" id="ARBA00022741"/>
    </source>
</evidence>
<dbReference type="AlphaFoldDB" id="A0A395TBC9"/>
<keyword evidence="10" id="KW-0472">Membrane</keyword>
<name>A0A395TBC9_9HYPO</name>
<comment type="caution">
    <text evidence="16">The sequence shown here is derived from an EMBL/GenBank/DDBJ whole genome shotgun (WGS) entry which is preliminary data.</text>
</comment>
<sequence length="552" mass="61446">MARSARGRSSRKASGRLVNRIIDVLLPGRSNIASVEFFAFIAPYLFHVASGALKRQCVSTVEIQSDDEIFTHVMSWVAQNNRLSSDNHRLFVSSSPSNENTFYAMRGMPRLVKESVEEDDSLDDDGDDASQSLDLLRSKISLHNARPLHWTPSVGTHWFWYEKQIVSFTRSSSDKLYGEAVTLSCLGRNPDVLKRIIYNARAKYLEKQRGRTSIYRPVQYHGDIHWTRAMSKPTRPMSTIALEENIKQGLIKDLARYLNPRTKKWYATRGIPYRRGYLFSGPPGTGKTSLALAAAGLMGLNIYIINISSPNLSDDSLASLFQNLPRSCLVLLEDIDAAGVSAKRVKKKKSDAEESKKPRFANPFTSREAITLSGLLNVLDGVSAQEGRVLVMTSNHTENIDPALLRPGRVDYTIEFGLASFETTTQLFKLMYGTSYAAGSEVDSEKIDALSTEFAEAILTHTFAPAAIQGYLLMHQDPVEAVSAVGAWVEEQEQERLKKMAKIEKAQNKEGDESETENNQKVENKNQQPETKTNVNGSMPDIEGLVNGLLGL</sequence>
<dbReference type="InterPro" id="IPR027417">
    <property type="entry name" value="P-loop_NTPase"/>
</dbReference>
<dbReference type="STRING" id="694270.A0A395TBC9"/>
<keyword evidence="9" id="KW-0496">Mitochondrion</keyword>
<keyword evidence="6" id="KW-0378">Hydrolase</keyword>
<dbReference type="GO" id="GO:0016887">
    <property type="term" value="F:ATP hydrolysis activity"/>
    <property type="evidence" value="ECO:0007669"/>
    <property type="project" value="InterPro"/>
</dbReference>
<evidence type="ECO:0000313" key="17">
    <source>
        <dbReference type="Proteomes" id="UP000266234"/>
    </source>
</evidence>
<comment type="subcellular location">
    <subcellularLocation>
        <location evidence="1">Mitochondrion inner membrane</location>
        <topology evidence="1">Single-pass membrane protein</topology>
    </subcellularLocation>
</comment>
<dbReference type="Pfam" id="PF08740">
    <property type="entry name" value="BCS1_N"/>
    <property type="match status" value="1"/>
</dbReference>
<accession>A0A395TBC9</accession>
<dbReference type="Pfam" id="PF00004">
    <property type="entry name" value="AAA"/>
    <property type="match status" value="1"/>
</dbReference>
<dbReference type="SUPFAM" id="SSF52540">
    <property type="entry name" value="P-loop containing nucleoside triphosphate hydrolases"/>
    <property type="match status" value="1"/>
</dbReference>
<evidence type="ECO:0000256" key="3">
    <source>
        <dbReference type="ARBA" id="ARBA00022692"/>
    </source>
</evidence>
<evidence type="ECO:0000256" key="10">
    <source>
        <dbReference type="ARBA" id="ARBA00023136"/>
    </source>
</evidence>
<proteinExistence type="inferred from homology"/>
<evidence type="ECO:0000259" key="15">
    <source>
        <dbReference type="SMART" id="SM01024"/>
    </source>
</evidence>
<evidence type="ECO:0000256" key="1">
    <source>
        <dbReference type="ARBA" id="ARBA00004434"/>
    </source>
</evidence>
<dbReference type="Proteomes" id="UP000266234">
    <property type="component" value="Unassembled WGS sequence"/>
</dbReference>
<dbReference type="InterPro" id="IPR057495">
    <property type="entry name" value="AAA_lid_BCS1"/>
</dbReference>
<comment type="similarity">
    <text evidence="2">Belongs to the AAA ATPase family. BCS1 subfamily.</text>
</comment>
<dbReference type="Pfam" id="PF25426">
    <property type="entry name" value="AAA_lid_BCS1"/>
    <property type="match status" value="1"/>
</dbReference>
<protein>
    <submittedName>
        <fullName evidence="16">Bcs1</fullName>
    </submittedName>
</protein>
<feature type="domain" description="BCS1 N-terminal" evidence="15">
    <location>
        <begin position="33"/>
        <end position="240"/>
    </location>
</feature>
<comment type="catalytic activity">
    <reaction evidence="11">
        <text>ATP + H2O = ADP + phosphate + H(+)</text>
        <dbReference type="Rhea" id="RHEA:13065"/>
        <dbReference type="ChEBI" id="CHEBI:15377"/>
        <dbReference type="ChEBI" id="CHEBI:15378"/>
        <dbReference type="ChEBI" id="CHEBI:30616"/>
        <dbReference type="ChEBI" id="CHEBI:43474"/>
        <dbReference type="ChEBI" id="CHEBI:456216"/>
    </reaction>
    <physiologicalReaction direction="left-to-right" evidence="11">
        <dbReference type="Rhea" id="RHEA:13066"/>
    </physiologicalReaction>
</comment>
<dbReference type="SMART" id="SM01024">
    <property type="entry name" value="BCS1_N"/>
    <property type="match status" value="1"/>
</dbReference>
<keyword evidence="7 12" id="KW-0067">ATP-binding</keyword>
<evidence type="ECO:0000256" key="13">
    <source>
        <dbReference type="SAM" id="MobiDB-lite"/>
    </source>
</evidence>
<dbReference type="InterPro" id="IPR003593">
    <property type="entry name" value="AAA+_ATPase"/>
</dbReference>
<evidence type="ECO:0000256" key="7">
    <source>
        <dbReference type="ARBA" id="ARBA00022840"/>
    </source>
</evidence>
<organism evidence="16 17">
    <name type="scientific">Fusarium longipes</name>
    <dbReference type="NCBI Taxonomy" id="694270"/>
    <lineage>
        <taxon>Eukaryota</taxon>
        <taxon>Fungi</taxon>
        <taxon>Dikarya</taxon>
        <taxon>Ascomycota</taxon>
        <taxon>Pezizomycotina</taxon>
        <taxon>Sordariomycetes</taxon>
        <taxon>Hypocreomycetidae</taxon>
        <taxon>Hypocreales</taxon>
        <taxon>Nectriaceae</taxon>
        <taxon>Fusarium</taxon>
    </lineage>
</organism>
<evidence type="ECO:0000313" key="16">
    <source>
        <dbReference type="EMBL" id="RGP81642.1"/>
    </source>
</evidence>
<evidence type="ECO:0000256" key="9">
    <source>
        <dbReference type="ARBA" id="ARBA00023128"/>
    </source>
</evidence>
<evidence type="ECO:0000256" key="2">
    <source>
        <dbReference type="ARBA" id="ARBA00007448"/>
    </source>
</evidence>
<dbReference type="InterPro" id="IPR014851">
    <property type="entry name" value="BCS1_N"/>
</dbReference>
<dbReference type="InterPro" id="IPR003960">
    <property type="entry name" value="ATPase_AAA_CS"/>
</dbReference>
<dbReference type="OrthoDB" id="10251412at2759"/>
<dbReference type="Gene3D" id="3.40.50.300">
    <property type="entry name" value="P-loop containing nucleotide triphosphate hydrolases"/>
    <property type="match status" value="1"/>
</dbReference>
<gene>
    <name evidence="16" type="ORF">FLONG3_242</name>
</gene>
<keyword evidence="8" id="KW-1133">Transmembrane helix</keyword>
<evidence type="ECO:0000256" key="5">
    <source>
        <dbReference type="ARBA" id="ARBA00022792"/>
    </source>
</evidence>
<dbReference type="PANTHER" id="PTHR23070">
    <property type="entry name" value="BCS1 AAA-TYPE ATPASE"/>
    <property type="match status" value="1"/>
</dbReference>